<feature type="repeat" description="NHL" evidence="2">
    <location>
        <begin position="436"/>
        <end position="475"/>
    </location>
</feature>
<evidence type="ECO:0000259" key="5">
    <source>
        <dbReference type="PROSITE" id="PS50853"/>
    </source>
</evidence>
<feature type="region of interest" description="Disordered" evidence="3">
    <location>
        <begin position="1520"/>
        <end position="1556"/>
    </location>
</feature>
<dbReference type="PROSITE" id="PS50853">
    <property type="entry name" value="FN3"/>
    <property type="match status" value="10"/>
</dbReference>
<feature type="repeat" description="NHL" evidence="2">
    <location>
        <begin position="241"/>
        <end position="277"/>
    </location>
</feature>
<dbReference type="EMBL" id="CAJVAS010000030">
    <property type="protein sequence ID" value="CAG7645008.1"/>
    <property type="molecule type" value="Genomic_DNA"/>
</dbReference>
<dbReference type="Pfam" id="PF01436">
    <property type="entry name" value="NHL"/>
    <property type="match status" value="9"/>
</dbReference>
<feature type="repeat" description="NHL" evidence="2">
    <location>
        <begin position="382"/>
        <end position="425"/>
    </location>
</feature>
<feature type="chain" id="PRO_5037364478" evidence="4">
    <location>
        <begin position="35"/>
        <end position="1970"/>
    </location>
</feature>
<feature type="repeat" description="NHL" evidence="2">
    <location>
        <begin position="290"/>
        <end position="326"/>
    </location>
</feature>
<protein>
    <submittedName>
        <fullName evidence="7">Uncharacterized protein</fullName>
    </submittedName>
</protein>
<dbReference type="InterPro" id="IPR001258">
    <property type="entry name" value="NHL_repeat"/>
</dbReference>
<feature type="domain" description="Fibronectin type-III" evidence="5">
    <location>
        <begin position="1260"/>
        <end position="1352"/>
    </location>
</feature>
<feature type="domain" description="Fibronectin type-III" evidence="5">
    <location>
        <begin position="1442"/>
        <end position="1531"/>
    </location>
</feature>
<sequence>MNRRKLYYFMRKWHAIGLVLLMACVWLLPVPAHAAETWTVYGKTGPVGSADLGKFNSPMGLAVDGSGNLYVADSSNYRVQKLDAANDSWGSVGKGSGTTAGQMYGPADVTLDSSGNIYVAEISNNRVQKLDITTNTWKAWGGTAAGSVAGMFKQPSGIAVDGSGNVYVADTGNNRIQKLPAGSDTWTTVSVSGVTWSAPSGVATDGSGNVYVSDTGNNRLLKLSAAGAVLNTWGKSGNAAGTALGEFKSPNKVTVNSAGNVYVSDTGNGRVQKLSGSTWTAIGKNGPAAGTGLNEFSSPVGVAVDGSGNVYVAEMSNHVVLKLTGAAPVVFGGVEGPVSGNALGEFNTPNGIAVDSSGNVYVADGNNFRIQKLPAGDSTWTSFGVGTWGTGNGQFKFAAAVAVDKSGNMYVADASNHRVQKLSPTGAYVTAWGNGTVVGTGPGQFSNPNGVAVDKDGNVYVADTDNNRIQRLAAAGGSWTSYGKSGNSTGSALGEFNKPKGLAVDGDGNVYVADSENNRIQKLTVSTGGWSEWKKTGSGPGVFLKPNGVAVDGSGNVYVADLAYNRIQKLTLATNTWKVWSDTTQAGTDPGRFNNPTGIAVDSSGAIYVTDKNNNRIQKLVITIAAPNAPTGVTAAAGDSQATVSFTPPTDDGGSAITGYTVTASPGGKTATGTSSPVTVTGLTNLTAYTFTVVATNEKGDSPPSAPSASITPATVPDAPTGAAATAGNSQATVSFTPPANDGGSPITGYTVTSNPGGKIGSGTTSPIMVPGLTNGTAYTFTVVAKNAIGSSTSSAPTASVTPVGPPGAPISVSAAPLSGAAFVSFTPPANDGGSAVTGYTATSIPGGFTGSGTTSPIMVFGLTNGTAYTFTVVATNEKGDSPPSVASGSVTPAATPGAPTGVTATSAVSGQATVSFTPPASDGGSAITGYTVTASPGGMTETGTASPITVFGLTNGTAYTFTVVATNGTGNSLPSAPSDSVTPAGEPHAPTAVAATPGNGQAFVSFTPPVSNGGSEITGYTVTASPGGMTGTGTASPIAVMGLTNGTAYTFTVVATNAKGNSLPSAASLSVTPAAAPDAPTGVTATSAVSGQATVSFAPPVSNGGSEITGYTVTASPGGMTGTGAASPITVFGLTNGTAYTFTVVATNGTGNSLPSAPSDSVTPVGVPNAPTGAAATPGNGQAIVSFAPPVSNGGSAITGYIVTSNPGGFTGTGTASPITVSGLMNGTAYTFTVVATNAKGNSVPSEPTASVTPTAPPAEAPVLQSAAGGDGQATLAWSAVAGSTGYKVFQSVTAGTYGTEVATVGEAVYSYKATGLTNGVTYYFAVKATNPGGESAASNQVGVTPQVLSPGAPVLQSALAGNGQVTLAWSAVTGSTGYKVFQSVTTGTYGTEIATVGGAVYGYKATGLANGTTYYFAVKATNPGGDSAASNFISAMPVNVPGAPTDVVATAENGAATVSFTAPEDHGGSPITGYEVTSLPGDIVARGTDSPIRVQGLLNETSYTFIVKAMNQVGGSEPSIASNAVIPKDPNSDSTSPGTSAPTTGTATETPGTGVDVLINGKAESAGTATTATVNDRTVTTVAIDPHKLEEKLAAEGQHAVVTIPVMTEADVVIGELNGQMVKNMEQKQAIVEIVTEKATYTLPAQQINIHSISEQLGQTVALQDIKVRIEIAAPSADMAKVVESSAARGEFAIVAPPINFTVTAIYGDTTIEVSRFDAYVERRIAIPSGTDPANITTAVVVEPDGAVRHVPTQIVVAGGIYYAVVNSLTNSVYSVVWHPQQFKDVAGHWAKDAVNDMGSRMIVSGVGNGMFNPDHEITRAEFAAIMVNGLGLRLEKGTSTFSDVNAPDWYADVIQTAYSGKLISGFEDGTFRPTDSITREQAMAIMANAMKLTGLKAKLPSVQAGVSLGSFTDENSVAEWAKSGIADCLQAGIVSGRDGAHLDPKAYVTRAEVAVMIQKLLQYSELI</sequence>
<feature type="repeat" description="NHL" evidence="2">
    <location>
        <begin position="488"/>
        <end position="526"/>
    </location>
</feature>
<dbReference type="InterPro" id="IPR050952">
    <property type="entry name" value="TRIM-NHL_E3_ligases"/>
</dbReference>
<feature type="repeat" description="NHL" evidence="2">
    <location>
        <begin position="338"/>
        <end position="376"/>
    </location>
</feature>
<feature type="domain" description="Fibronectin type-III" evidence="5">
    <location>
        <begin position="1168"/>
        <end position="1259"/>
    </location>
</feature>
<dbReference type="PROSITE" id="PS51272">
    <property type="entry name" value="SLH"/>
    <property type="match status" value="3"/>
</dbReference>
<proteinExistence type="predicted"/>
<keyword evidence="4" id="KW-0732">Signal</keyword>
<evidence type="ECO:0000256" key="2">
    <source>
        <dbReference type="PROSITE-ProRule" id="PRU00504"/>
    </source>
</evidence>
<feature type="compositionally biased region" description="Low complexity" evidence="3">
    <location>
        <begin position="707"/>
        <end position="727"/>
    </location>
</feature>
<feature type="domain" description="Fibronectin type-III" evidence="5">
    <location>
        <begin position="806"/>
        <end position="895"/>
    </location>
</feature>
<evidence type="ECO:0000259" key="6">
    <source>
        <dbReference type="PROSITE" id="PS51272"/>
    </source>
</evidence>
<dbReference type="Proteomes" id="UP000693672">
    <property type="component" value="Unassembled WGS sequence"/>
</dbReference>
<feature type="region of interest" description="Disordered" evidence="3">
    <location>
        <begin position="698"/>
        <end position="753"/>
    </location>
</feature>
<dbReference type="InterPro" id="IPR001119">
    <property type="entry name" value="SLH_dom"/>
</dbReference>
<feature type="repeat" description="NHL" evidence="2">
    <location>
        <begin position="146"/>
        <end position="182"/>
    </location>
</feature>
<feature type="repeat" description="NHL" evidence="2">
    <location>
        <begin position="535"/>
        <end position="573"/>
    </location>
</feature>
<feature type="domain" description="SLH" evidence="6">
    <location>
        <begin position="1780"/>
        <end position="1839"/>
    </location>
</feature>
<feature type="domain" description="Fibronectin type-III" evidence="5">
    <location>
        <begin position="896"/>
        <end position="988"/>
    </location>
</feature>
<dbReference type="CDD" id="cd00063">
    <property type="entry name" value="FN3"/>
    <property type="match status" value="10"/>
</dbReference>
<dbReference type="GO" id="GO:0008270">
    <property type="term" value="F:zinc ion binding"/>
    <property type="evidence" value="ECO:0007669"/>
    <property type="project" value="UniProtKB-KW"/>
</dbReference>
<organism evidence="7 8">
    <name type="scientific">Paenibacillus solanacearum</name>
    <dbReference type="NCBI Taxonomy" id="2048548"/>
    <lineage>
        <taxon>Bacteria</taxon>
        <taxon>Bacillati</taxon>
        <taxon>Bacillota</taxon>
        <taxon>Bacilli</taxon>
        <taxon>Bacillales</taxon>
        <taxon>Paenibacillaceae</taxon>
        <taxon>Paenibacillus</taxon>
    </lineage>
</organism>
<feature type="domain" description="Fibronectin type-III" evidence="5">
    <location>
        <begin position="1077"/>
        <end position="1167"/>
    </location>
</feature>
<feature type="domain" description="SLH" evidence="6">
    <location>
        <begin position="1840"/>
        <end position="1903"/>
    </location>
</feature>
<feature type="repeat" description="NHL" evidence="2">
    <location>
        <begin position="53"/>
        <end position="85"/>
    </location>
</feature>
<dbReference type="Pfam" id="PF00041">
    <property type="entry name" value="fn3"/>
    <property type="match status" value="8"/>
</dbReference>
<dbReference type="InterPro" id="IPR003961">
    <property type="entry name" value="FN3_dom"/>
</dbReference>
<feature type="domain" description="Fibronectin type-III" evidence="5">
    <location>
        <begin position="626"/>
        <end position="718"/>
    </location>
</feature>
<dbReference type="SMART" id="SM00060">
    <property type="entry name" value="FN3"/>
    <property type="match status" value="10"/>
</dbReference>
<feature type="signal peptide" evidence="4">
    <location>
        <begin position="1"/>
        <end position="34"/>
    </location>
</feature>
<feature type="domain" description="Fibronectin type-III" evidence="5">
    <location>
        <begin position="990"/>
        <end position="1076"/>
    </location>
</feature>
<keyword evidence="1" id="KW-0677">Repeat</keyword>
<dbReference type="Pfam" id="PF00395">
    <property type="entry name" value="SLH"/>
    <property type="match status" value="3"/>
</dbReference>
<feature type="domain" description="SLH" evidence="6">
    <location>
        <begin position="1911"/>
        <end position="1970"/>
    </location>
</feature>
<feature type="domain" description="Fibronectin type-III" evidence="5">
    <location>
        <begin position="719"/>
        <end position="805"/>
    </location>
</feature>
<feature type="repeat" description="NHL" evidence="2">
    <location>
        <begin position="587"/>
        <end position="623"/>
    </location>
</feature>
<feature type="domain" description="Fibronectin type-III" evidence="5">
    <location>
        <begin position="1354"/>
        <end position="1439"/>
    </location>
</feature>
<dbReference type="RefSeq" id="WP_218094575.1">
    <property type="nucleotide sequence ID" value="NZ_CAJVAS010000030.1"/>
</dbReference>
<dbReference type="PROSITE" id="PS51257">
    <property type="entry name" value="PROKAR_LIPOPROTEIN"/>
    <property type="match status" value="1"/>
</dbReference>
<feature type="compositionally biased region" description="Low complexity" evidence="3">
    <location>
        <begin position="1536"/>
        <end position="1556"/>
    </location>
</feature>
<comment type="caution">
    <text evidence="7">The sequence shown here is derived from an EMBL/GenBank/DDBJ whole genome shotgun (WGS) entry which is preliminary data.</text>
</comment>
<accession>A0A916NKX2</accession>
<evidence type="ECO:0000313" key="7">
    <source>
        <dbReference type="EMBL" id="CAG7645008.1"/>
    </source>
</evidence>
<gene>
    <name evidence="7" type="ORF">PAESOLCIP111_04856</name>
</gene>
<evidence type="ECO:0000313" key="8">
    <source>
        <dbReference type="Proteomes" id="UP000693672"/>
    </source>
</evidence>
<dbReference type="PROSITE" id="PS51125">
    <property type="entry name" value="NHL"/>
    <property type="match status" value="12"/>
</dbReference>
<keyword evidence="8" id="KW-1185">Reference proteome</keyword>
<evidence type="ECO:0000256" key="3">
    <source>
        <dbReference type="SAM" id="MobiDB-lite"/>
    </source>
</evidence>
<evidence type="ECO:0000256" key="4">
    <source>
        <dbReference type="SAM" id="SignalP"/>
    </source>
</evidence>
<dbReference type="PANTHER" id="PTHR24104:SF25">
    <property type="entry name" value="PROTEIN LIN-41"/>
    <property type="match status" value="1"/>
</dbReference>
<name>A0A916NKX2_9BACL</name>
<feature type="compositionally biased region" description="Polar residues" evidence="3">
    <location>
        <begin position="728"/>
        <end position="738"/>
    </location>
</feature>
<reference evidence="7" key="1">
    <citation type="submission" date="2021-06" db="EMBL/GenBank/DDBJ databases">
        <authorList>
            <person name="Criscuolo A."/>
        </authorList>
    </citation>
    <scope>NUCLEOTIDE SEQUENCE</scope>
    <source>
        <strain evidence="7">CIP111600</strain>
    </source>
</reference>
<evidence type="ECO:0000256" key="1">
    <source>
        <dbReference type="ARBA" id="ARBA00022737"/>
    </source>
</evidence>
<dbReference type="PANTHER" id="PTHR24104">
    <property type="entry name" value="E3 UBIQUITIN-PROTEIN LIGASE NHLRC1-RELATED"/>
    <property type="match status" value="1"/>
</dbReference>
<feature type="repeat" description="NHL" evidence="2">
    <location>
        <begin position="199"/>
        <end position="226"/>
    </location>
</feature>
<feature type="repeat" description="NHL" evidence="2">
    <location>
        <begin position="90"/>
        <end position="133"/>
    </location>
</feature>